<dbReference type="Proteomes" id="UP000559117">
    <property type="component" value="Unassembled WGS sequence"/>
</dbReference>
<gene>
    <name evidence="1" type="ORF">HNR32_002286</name>
</gene>
<sequence length="68" mass="7658">MEHLGLDHKIDDKTVNQYLNTYGSFEHYVFINESLAVLLESPIESGNVKTYSVENGKAVEVGKVHVHL</sequence>
<protein>
    <submittedName>
        <fullName evidence="1">Uncharacterized protein</fullName>
    </submittedName>
</protein>
<evidence type="ECO:0000313" key="1">
    <source>
        <dbReference type="EMBL" id="MBB5337129.1"/>
    </source>
</evidence>
<reference evidence="1 2" key="1">
    <citation type="submission" date="2020-08" db="EMBL/GenBank/DDBJ databases">
        <title>Genomic Encyclopedia of Type Strains, Phase IV (KMG-IV): sequencing the most valuable type-strain genomes for metagenomic binning, comparative biology and taxonomic classification.</title>
        <authorList>
            <person name="Goeker M."/>
        </authorList>
    </citation>
    <scope>NUCLEOTIDE SEQUENCE [LARGE SCALE GENOMIC DNA]</scope>
    <source>
        <strain evidence="1 2">DSM 24661</strain>
    </source>
</reference>
<dbReference type="AlphaFoldDB" id="A0A840UJF8"/>
<keyword evidence="2" id="KW-1185">Reference proteome</keyword>
<organism evidence="1 2">
    <name type="scientific">Pectinatus brassicae</name>
    <dbReference type="NCBI Taxonomy" id="862415"/>
    <lineage>
        <taxon>Bacteria</taxon>
        <taxon>Bacillati</taxon>
        <taxon>Bacillota</taxon>
        <taxon>Negativicutes</taxon>
        <taxon>Selenomonadales</taxon>
        <taxon>Selenomonadaceae</taxon>
        <taxon>Pectinatus</taxon>
    </lineage>
</organism>
<dbReference type="RefSeq" id="WP_183862688.1">
    <property type="nucleotide sequence ID" value="NZ_JACHFH010000034.1"/>
</dbReference>
<evidence type="ECO:0000313" key="2">
    <source>
        <dbReference type="Proteomes" id="UP000559117"/>
    </source>
</evidence>
<dbReference type="EMBL" id="JACHFH010000034">
    <property type="protein sequence ID" value="MBB5337129.1"/>
    <property type="molecule type" value="Genomic_DNA"/>
</dbReference>
<accession>A0A840UJF8</accession>
<name>A0A840UJF8_9FIRM</name>
<comment type="caution">
    <text evidence="1">The sequence shown here is derived from an EMBL/GenBank/DDBJ whole genome shotgun (WGS) entry which is preliminary data.</text>
</comment>
<proteinExistence type="predicted"/>